<organism evidence="1 2">
    <name type="scientific">Granulicella aggregans</name>
    <dbReference type="NCBI Taxonomy" id="474949"/>
    <lineage>
        <taxon>Bacteria</taxon>
        <taxon>Pseudomonadati</taxon>
        <taxon>Acidobacteriota</taxon>
        <taxon>Terriglobia</taxon>
        <taxon>Terriglobales</taxon>
        <taxon>Acidobacteriaceae</taxon>
        <taxon>Granulicella</taxon>
    </lineage>
</organism>
<proteinExistence type="predicted"/>
<gene>
    <name evidence="1" type="ORF">HDF16_001918</name>
</gene>
<dbReference type="Proteomes" id="UP000540989">
    <property type="component" value="Unassembled WGS sequence"/>
</dbReference>
<evidence type="ECO:0000313" key="1">
    <source>
        <dbReference type="EMBL" id="MBB5057233.1"/>
    </source>
</evidence>
<keyword evidence="2" id="KW-1185">Reference proteome</keyword>
<name>A0A7W7ZCC8_9BACT</name>
<sequence>MQDARDSFFVALRTRLAAINPDRTIVLRGQIRPGILVEENELPTAFQPADAFTLHWTAMAVDAAGPLPLVAMECQINYATDGTSGSGGMDRGRLLGAMDGELTAALLTETQSAVKKNFSGVVGTGAAAVAMATNIFWSTPRFAPAKTSGERLERTATVQLFAYQEAGEL</sequence>
<dbReference type="AlphaFoldDB" id="A0A7W7ZCC8"/>
<reference evidence="1 2" key="1">
    <citation type="submission" date="2020-08" db="EMBL/GenBank/DDBJ databases">
        <title>Genomic Encyclopedia of Type Strains, Phase IV (KMG-V): Genome sequencing to study the core and pangenomes of soil and plant-associated prokaryotes.</title>
        <authorList>
            <person name="Whitman W."/>
        </authorList>
    </citation>
    <scope>NUCLEOTIDE SEQUENCE [LARGE SCALE GENOMIC DNA]</scope>
    <source>
        <strain evidence="1 2">M8UP14</strain>
    </source>
</reference>
<comment type="caution">
    <text evidence="1">The sequence shown here is derived from an EMBL/GenBank/DDBJ whole genome shotgun (WGS) entry which is preliminary data.</text>
</comment>
<dbReference type="EMBL" id="JACHIP010000002">
    <property type="protein sequence ID" value="MBB5057233.1"/>
    <property type="molecule type" value="Genomic_DNA"/>
</dbReference>
<dbReference type="RefSeq" id="WP_184215817.1">
    <property type="nucleotide sequence ID" value="NZ_JACHIP010000002.1"/>
</dbReference>
<accession>A0A7W7ZCC8</accession>
<protein>
    <submittedName>
        <fullName evidence="1">Uncharacterized protein</fullName>
    </submittedName>
</protein>
<evidence type="ECO:0000313" key="2">
    <source>
        <dbReference type="Proteomes" id="UP000540989"/>
    </source>
</evidence>